<dbReference type="SUPFAM" id="SSF75304">
    <property type="entry name" value="Amidase signature (AS) enzymes"/>
    <property type="match status" value="1"/>
</dbReference>
<evidence type="ECO:0000259" key="1">
    <source>
        <dbReference type="Pfam" id="PF01425"/>
    </source>
</evidence>
<gene>
    <name evidence="2" type="ORF">UFOPK3770_01102</name>
</gene>
<dbReference type="PANTHER" id="PTHR42678:SF34">
    <property type="entry name" value="OS04G0183300 PROTEIN"/>
    <property type="match status" value="1"/>
</dbReference>
<organism evidence="2">
    <name type="scientific">freshwater metagenome</name>
    <dbReference type="NCBI Taxonomy" id="449393"/>
    <lineage>
        <taxon>unclassified sequences</taxon>
        <taxon>metagenomes</taxon>
        <taxon>ecological metagenomes</taxon>
    </lineage>
</organism>
<accession>A0A6J5ZPW5</accession>
<dbReference type="AlphaFoldDB" id="A0A6J5ZPW5"/>
<evidence type="ECO:0000313" key="2">
    <source>
        <dbReference type="EMBL" id="CAB4342660.1"/>
    </source>
</evidence>
<dbReference type="Pfam" id="PF01425">
    <property type="entry name" value="Amidase"/>
    <property type="match status" value="1"/>
</dbReference>
<feature type="domain" description="Amidase" evidence="1">
    <location>
        <begin position="2"/>
        <end position="344"/>
    </location>
</feature>
<dbReference type="PANTHER" id="PTHR42678">
    <property type="entry name" value="AMIDASE"/>
    <property type="match status" value="1"/>
</dbReference>
<protein>
    <submittedName>
        <fullName evidence="2">Unannotated protein</fullName>
    </submittedName>
</protein>
<reference evidence="2" key="1">
    <citation type="submission" date="2020-05" db="EMBL/GenBank/DDBJ databases">
        <authorList>
            <person name="Chiriac C."/>
            <person name="Salcher M."/>
            <person name="Ghai R."/>
            <person name="Kavagutti S V."/>
        </authorList>
    </citation>
    <scope>NUCLEOTIDE SEQUENCE</scope>
</reference>
<sequence length="366" mass="37774">MRALRQCGARILGSTNLSEWANIRSQNSTSGWSATGGLTANPWNYARSAGGSSSGSGAAVAAGLIPFAIGTETDGSIVCPASLNGCVGIKPTVGIVSTQGVVPVSASQDSPGPLARSVSDAALLLDALTGLTTLDACTANAPLRIAVVRQWVTEDDATTAVLDQAISALSRAGFAITQVDVADADNSVDDDEGIVLLHELVEDLGAYLKNRSGTGVSSLQDVIAFNQEHHDIELEHFGQDLFELAQASGGRNSTYRAARSRNLEWALTKVLGPALHGVDVAIGATYSPAWISNLGGGDDYSSASPITTAPAIAGWPIGCLPMGFVDGMPVGLGVVARAHDEITLVRAMAQIERSLGLGILRPTFIR</sequence>
<dbReference type="InterPro" id="IPR023631">
    <property type="entry name" value="Amidase_dom"/>
</dbReference>
<name>A0A6J5ZPW5_9ZZZZ</name>
<dbReference type="EMBL" id="CAESAJ010000143">
    <property type="protein sequence ID" value="CAB4342660.1"/>
    <property type="molecule type" value="Genomic_DNA"/>
</dbReference>
<proteinExistence type="predicted"/>
<dbReference type="InterPro" id="IPR036928">
    <property type="entry name" value="AS_sf"/>
</dbReference>
<dbReference type="Gene3D" id="3.90.1300.10">
    <property type="entry name" value="Amidase signature (AS) domain"/>
    <property type="match status" value="1"/>
</dbReference>